<dbReference type="InterPro" id="IPR012296">
    <property type="entry name" value="Nuclease_put_TT1808"/>
</dbReference>
<evidence type="ECO:0000259" key="1">
    <source>
        <dbReference type="Pfam" id="PF05685"/>
    </source>
</evidence>
<proteinExistence type="predicted"/>
<keyword evidence="3" id="KW-1185">Reference proteome</keyword>
<protein>
    <submittedName>
        <fullName evidence="2">Uma2 family endonuclease</fullName>
    </submittedName>
</protein>
<feature type="domain" description="Putative restriction endonuclease" evidence="1">
    <location>
        <begin position="4"/>
        <end position="175"/>
    </location>
</feature>
<dbReference type="InterPro" id="IPR011335">
    <property type="entry name" value="Restrct_endonuc-II-like"/>
</dbReference>
<accession>A0ABW3JYS9</accession>
<dbReference type="PANTHER" id="PTHR34107">
    <property type="entry name" value="SLL0198 PROTEIN-RELATED"/>
    <property type="match status" value="1"/>
</dbReference>
<dbReference type="RefSeq" id="WP_377576651.1">
    <property type="nucleotide sequence ID" value="NZ_JBHTKA010000001.1"/>
</dbReference>
<gene>
    <name evidence="2" type="ORF">ACFQ21_06750</name>
</gene>
<dbReference type="CDD" id="cd06260">
    <property type="entry name" value="DUF820-like"/>
    <property type="match status" value="1"/>
</dbReference>
<evidence type="ECO:0000313" key="3">
    <source>
        <dbReference type="Proteomes" id="UP001597112"/>
    </source>
</evidence>
<dbReference type="Gene3D" id="3.90.1570.10">
    <property type="entry name" value="tt1808, chain A"/>
    <property type="match status" value="1"/>
</dbReference>
<organism evidence="2 3">
    <name type="scientific">Ohtaekwangia kribbensis</name>
    <dbReference type="NCBI Taxonomy" id="688913"/>
    <lineage>
        <taxon>Bacteria</taxon>
        <taxon>Pseudomonadati</taxon>
        <taxon>Bacteroidota</taxon>
        <taxon>Cytophagia</taxon>
        <taxon>Cytophagales</taxon>
        <taxon>Fulvivirgaceae</taxon>
        <taxon>Ohtaekwangia</taxon>
    </lineage>
</organism>
<keyword evidence="2" id="KW-0255">Endonuclease</keyword>
<keyword evidence="2" id="KW-0378">Hydrolase</keyword>
<keyword evidence="2" id="KW-0540">Nuclease</keyword>
<dbReference type="EMBL" id="JBHTKA010000001">
    <property type="protein sequence ID" value="MFD0998999.1"/>
    <property type="molecule type" value="Genomic_DNA"/>
</dbReference>
<name>A0ABW3JYS9_9BACT</name>
<reference evidence="3" key="1">
    <citation type="journal article" date="2019" name="Int. J. Syst. Evol. Microbiol.">
        <title>The Global Catalogue of Microorganisms (GCM) 10K type strain sequencing project: providing services to taxonomists for standard genome sequencing and annotation.</title>
        <authorList>
            <consortium name="The Broad Institute Genomics Platform"/>
            <consortium name="The Broad Institute Genome Sequencing Center for Infectious Disease"/>
            <person name="Wu L."/>
            <person name="Ma J."/>
        </authorList>
    </citation>
    <scope>NUCLEOTIDE SEQUENCE [LARGE SCALE GENOMIC DNA]</scope>
    <source>
        <strain evidence="3">CCUG 58938</strain>
    </source>
</reference>
<dbReference type="SUPFAM" id="SSF52980">
    <property type="entry name" value="Restriction endonuclease-like"/>
    <property type="match status" value="1"/>
</dbReference>
<evidence type="ECO:0000313" key="2">
    <source>
        <dbReference type="EMBL" id="MFD0998999.1"/>
    </source>
</evidence>
<dbReference type="PANTHER" id="PTHR34107:SF7">
    <property type="entry name" value="SLR2092 PROTEIN"/>
    <property type="match status" value="1"/>
</dbReference>
<dbReference type="Proteomes" id="UP001597112">
    <property type="component" value="Unassembled WGS sequence"/>
</dbReference>
<dbReference type="Pfam" id="PF05685">
    <property type="entry name" value="Uma2"/>
    <property type="match status" value="1"/>
</dbReference>
<sequence length="181" mass="20763">MSDDQFFHFCRKNEPYQIERNSLGEIIVMEPTWSETGRCNFDIATELGIWNKQKKSGYAFDSSAGFTLPNSAIRAADAAFIKKERWNQIPTSERQKFTHICPDFVIEIISPSDSPFSVESKMKEWIDNGCQLAWMVNPKKRTTTIYRSNGDVIIKPFKELLDGEDILPGFSINMATIFSPY</sequence>
<dbReference type="GO" id="GO:0004519">
    <property type="term" value="F:endonuclease activity"/>
    <property type="evidence" value="ECO:0007669"/>
    <property type="project" value="UniProtKB-KW"/>
</dbReference>
<dbReference type="InterPro" id="IPR008538">
    <property type="entry name" value="Uma2"/>
</dbReference>
<comment type="caution">
    <text evidence="2">The sequence shown here is derived from an EMBL/GenBank/DDBJ whole genome shotgun (WGS) entry which is preliminary data.</text>
</comment>